<reference evidence="1" key="1">
    <citation type="submission" date="2022-10" db="EMBL/GenBank/DDBJ databases">
        <title>The complete genomes of actinobacterial strains from the NBC collection.</title>
        <authorList>
            <person name="Joergensen T.S."/>
            <person name="Alvarez Arevalo M."/>
            <person name="Sterndorff E.B."/>
            <person name="Faurdal D."/>
            <person name="Vuksanovic O."/>
            <person name="Mourched A.-S."/>
            <person name="Charusanti P."/>
            <person name="Shaw S."/>
            <person name="Blin K."/>
            <person name="Weber T."/>
        </authorList>
    </citation>
    <scope>NUCLEOTIDE SEQUENCE</scope>
    <source>
        <strain evidence="1">NBC_00148</strain>
    </source>
</reference>
<sequence length="45" mass="5105">MYRQQTKNLLVSYSPKKLGFFQGWKRGADTGPSSVDRQKRAANTS</sequence>
<proteinExistence type="predicted"/>
<dbReference type="AlphaFoldDB" id="A0AAU1M1C9"/>
<accession>A0AAU1M1C9</accession>
<organism evidence="1">
    <name type="scientific">Streptomyces sp. NBC_00148</name>
    <dbReference type="NCBI Taxonomy" id="2903626"/>
    <lineage>
        <taxon>Bacteria</taxon>
        <taxon>Bacillati</taxon>
        <taxon>Actinomycetota</taxon>
        <taxon>Actinomycetes</taxon>
        <taxon>Kitasatosporales</taxon>
        <taxon>Streptomycetaceae</taxon>
        <taxon>Streptomyces</taxon>
    </lineage>
</organism>
<dbReference type="EMBL" id="CP108169">
    <property type="protein sequence ID" value="WTQ77262.1"/>
    <property type="molecule type" value="Genomic_DNA"/>
</dbReference>
<name>A0AAU1M1C9_9ACTN</name>
<gene>
    <name evidence="1" type="ORF">OG222_30855</name>
</gene>
<evidence type="ECO:0000313" key="1">
    <source>
        <dbReference type="EMBL" id="WTQ77262.1"/>
    </source>
</evidence>
<protein>
    <submittedName>
        <fullName evidence="1">Uncharacterized protein</fullName>
    </submittedName>
</protein>